<feature type="domain" description="Integrase catalytic" evidence="2">
    <location>
        <begin position="262"/>
        <end position="494"/>
    </location>
</feature>
<evidence type="ECO:0000256" key="1">
    <source>
        <dbReference type="SAM" id="MobiDB-lite"/>
    </source>
</evidence>
<dbReference type="STRING" id="47312.SAMN04489765_0333"/>
<proteinExistence type="predicted"/>
<dbReference type="Pfam" id="PF13518">
    <property type="entry name" value="HTH_28"/>
    <property type="match status" value="1"/>
</dbReference>
<evidence type="ECO:0000313" key="4">
    <source>
        <dbReference type="Proteomes" id="UP000183053"/>
    </source>
</evidence>
<feature type="compositionally biased region" description="Acidic residues" evidence="1">
    <location>
        <begin position="689"/>
        <end position="703"/>
    </location>
</feature>
<feature type="region of interest" description="Disordered" evidence="1">
    <location>
        <begin position="668"/>
        <end position="703"/>
    </location>
</feature>
<gene>
    <name evidence="3" type="ORF">SAMN04489765_0333</name>
</gene>
<dbReference type="GO" id="GO:0015074">
    <property type="term" value="P:DNA integration"/>
    <property type="evidence" value="ECO:0007669"/>
    <property type="project" value="InterPro"/>
</dbReference>
<dbReference type="Proteomes" id="UP000183053">
    <property type="component" value="Unassembled WGS sequence"/>
</dbReference>
<evidence type="ECO:0000259" key="2">
    <source>
        <dbReference type="PROSITE" id="PS50994"/>
    </source>
</evidence>
<feature type="region of interest" description="Disordered" evidence="1">
    <location>
        <begin position="107"/>
        <end position="126"/>
    </location>
</feature>
<feature type="compositionally biased region" description="Basic and acidic residues" evidence="1">
    <location>
        <begin position="113"/>
        <end position="126"/>
    </location>
</feature>
<dbReference type="EMBL" id="FNLF01000002">
    <property type="protein sequence ID" value="SDQ41766.1"/>
    <property type="molecule type" value="Genomic_DNA"/>
</dbReference>
<dbReference type="InterPro" id="IPR036397">
    <property type="entry name" value="RNaseH_sf"/>
</dbReference>
<dbReference type="PANTHER" id="PTHR35004:SF6">
    <property type="entry name" value="TRANSPOSASE"/>
    <property type="match status" value="1"/>
</dbReference>
<dbReference type="InterPro" id="IPR055247">
    <property type="entry name" value="InsJ-like_HTH"/>
</dbReference>
<dbReference type="AlphaFoldDB" id="A0A1H1ARI8"/>
<evidence type="ECO:0000313" key="3">
    <source>
        <dbReference type="EMBL" id="SDQ41766.1"/>
    </source>
</evidence>
<accession>A0A1H1ARI8</accession>
<dbReference type="Gene3D" id="3.30.420.10">
    <property type="entry name" value="Ribonuclease H-like superfamily/Ribonuclease H"/>
    <property type="match status" value="1"/>
</dbReference>
<name>A0A1H1ARI8_9ACTN</name>
<dbReference type="GO" id="GO:0003676">
    <property type="term" value="F:nucleic acid binding"/>
    <property type="evidence" value="ECO:0007669"/>
    <property type="project" value="InterPro"/>
</dbReference>
<dbReference type="PROSITE" id="PS50994">
    <property type="entry name" value="INTEGRASE"/>
    <property type="match status" value="1"/>
</dbReference>
<protein>
    <submittedName>
        <fullName evidence="3">Helix-turn-helix domain-containing protein</fullName>
    </submittedName>
</protein>
<dbReference type="PANTHER" id="PTHR35004">
    <property type="entry name" value="TRANSPOSASE RV3428C-RELATED"/>
    <property type="match status" value="1"/>
</dbReference>
<organism evidence="3 4">
    <name type="scientific">Tsukamurella pulmonis</name>
    <dbReference type="NCBI Taxonomy" id="47312"/>
    <lineage>
        <taxon>Bacteria</taxon>
        <taxon>Bacillati</taxon>
        <taxon>Actinomycetota</taxon>
        <taxon>Actinomycetes</taxon>
        <taxon>Mycobacteriales</taxon>
        <taxon>Tsukamurellaceae</taxon>
        <taxon>Tsukamurella</taxon>
    </lineage>
</organism>
<sequence>MSGVERVEVGGRYMYDGEAFEIVELATAKGVVDVLGKSAAGQYMRVGLAELLSSVRGRVLPTGPGVSSTDATEPAGVIFGELSAAELQKVTERAGHVREILTGYRSGSAETASKGEPRPEFSGDRPLTDRYAAKARELGVGLRSVERWVSKFRTEGPAGLVDARRTREAEPFPSVDRRWLDTAVEVMVEHATESKPSRTMVMARAEARVLARFGEGVVAIPSRTNAFRVLEYLEQRYPTFRLSAKRNRDIAERPEGVYGKLRPTRPGEYMLMDTTRLDVFGLDPLTLRWVQVELTVAMDWYTRCITGLRLTPVSTKSVDVATVMYEVFNPRPAGADWPEYAVWPAHGVPRSVLVDVTAERPADAAAGPAIVPETLVVDHGKVYLSNHVMSVCQRFGISVQPARLRTGRDKGPVERFFRTIREDLLQALPGYKGPDVHARGEDPEGGAFFYIDELDSIIREWVAQVYHHRQHSSLLDPRVPGLRMSPAAMFEHGVARAGYIEAPRDPDLAFEFLKPVWRKILHYGVEIGGRRYNGDGLNGYRNLASRFTGEAKGRWPIHCDPDDITKVYFRRPDDRTWHTLVWEHAPSIAMPFSEDALLYARKLAASKYRFPNDRLAVADLLERWNIGLGSTRVERRIALRMSREGELSQRAQGEARVDRLPSVARVLASDQDESDVPVDDTAIDRDLDYAGEEGDDDRFDQEDIDDFYSDALEDV</sequence>
<reference evidence="4" key="1">
    <citation type="submission" date="2016-10" db="EMBL/GenBank/DDBJ databases">
        <authorList>
            <person name="Varghese N."/>
            <person name="Submissions S."/>
        </authorList>
    </citation>
    <scope>NUCLEOTIDE SEQUENCE [LARGE SCALE GENOMIC DNA]</scope>
    <source>
        <strain evidence="4">DSM 44142</strain>
    </source>
</reference>
<dbReference type="InterPro" id="IPR012337">
    <property type="entry name" value="RNaseH-like_sf"/>
</dbReference>
<dbReference type="SUPFAM" id="SSF53098">
    <property type="entry name" value="Ribonuclease H-like"/>
    <property type="match status" value="1"/>
</dbReference>
<dbReference type="InterPro" id="IPR001584">
    <property type="entry name" value="Integrase_cat-core"/>
</dbReference>
<keyword evidence="4" id="KW-1185">Reference proteome</keyword>